<feature type="compositionally biased region" description="Basic and acidic residues" evidence="1">
    <location>
        <begin position="23"/>
        <end position="33"/>
    </location>
</feature>
<feature type="region of interest" description="Disordered" evidence="1">
    <location>
        <begin position="1"/>
        <end position="112"/>
    </location>
</feature>
<keyword evidence="3" id="KW-1185">Reference proteome</keyword>
<dbReference type="AlphaFoldDB" id="A0AAV2HUM4"/>
<proteinExistence type="predicted"/>
<reference evidence="2 3" key="1">
    <citation type="submission" date="2024-04" db="EMBL/GenBank/DDBJ databases">
        <authorList>
            <consortium name="Genoscope - CEA"/>
            <person name="William W."/>
        </authorList>
    </citation>
    <scope>NUCLEOTIDE SEQUENCE [LARGE SCALE GENOMIC DNA]</scope>
</reference>
<feature type="non-terminal residue" evidence="2">
    <location>
        <position position="1"/>
    </location>
</feature>
<sequence>LNDGVDASPKITITSNVQQPKPSVEHSTLKQDVTEDILGKLGTHDNQNADKTKEHKRANLTSGLTNCEKTETQNKFAMKPGPSWKADEEEGASADEFQESKQDEKLKAKPNR</sequence>
<organism evidence="2 3">
    <name type="scientific">Lymnaea stagnalis</name>
    <name type="common">Great pond snail</name>
    <name type="synonym">Helix stagnalis</name>
    <dbReference type="NCBI Taxonomy" id="6523"/>
    <lineage>
        <taxon>Eukaryota</taxon>
        <taxon>Metazoa</taxon>
        <taxon>Spiralia</taxon>
        <taxon>Lophotrochozoa</taxon>
        <taxon>Mollusca</taxon>
        <taxon>Gastropoda</taxon>
        <taxon>Heterobranchia</taxon>
        <taxon>Euthyneura</taxon>
        <taxon>Panpulmonata</taxon>
        <taxon>Hygrophila</taxon>
        <taxon>Lymnaeoidea</taxon>
        <taxon>Lymnaeidae</taxon>
        <taxon>Lymnaea</taxon>
    </lineage>
</organism>
<evidence type="ECO:0000256" key="1">
    <source>
        <dbReference type="SAM" id="MobiDB-lite"/>
    </source>
</evidence>
<accession>A0AAV2HUM4</accession>
<feature type="non-terminal residue" evidence="2">
    <location>
        <position position="112"/>
    </location>
</feature>
<feature type="compositionally biased region" description="Polar residues" evidence="1">
    <location>
        <begin position="11"/>
        <end position="21"/>
    </location>
</feature>
<comment type="caution">
    <text evidence="2">The sequence shown here is derived from an EMBL/GenBank/DDBJ whole genome shotgun (WGS) entry which is preliminary data.</text>
</comment>
<dbReference type="EMBL" id="CAXITT010000251">
    <property type="protein sequence ID" value="CAL1537145.1"/>
    <property type="molecule type" value="Genomic_DNA"/>
</dbReference>
<evidence type="ECO:0000313" key="2">
    <source>
        <dbReference type="EMBL" id="CAL1537145.1"/>
    </source>
</evidence>
<evidence type="ECO:0000313" key="3">
    <source>
        <dbReference type="Proteomes" id="UP001497497"/>
    </source>
</evidence>
<name>A0AAV2HUM4_LYMST</name>
<protein>
    <submittedName>
        <fullName evidence="2">Uncharacterized protein</fullName>
    </submittedName>
</protein>
<feature type="compositionally biased region" description="Acidic residues" evidence="1">
    <location>
        <begin position="87"/>
        <end position="97"/>
    </location>
</feature>
<dbReference type="Proteomes" id="UP001497497">
    <property type="component" value="Unassembled WGS sequence"/>
</dbReference>
<gene>
    <name evidence="2" type="ORF">GSLYS_00011058001</name>
</gene>
<feature type="compositionally biased region" description="Basic and acidic residues" evidence="1">
    <location>
        <begin position="98"/>
        <end position="112"/>
    </location>
</feature>